<dbReference type="PANTHER" id="PTHR33744:SF1">
    <property type="entry name" value="DNA-BINDING TRANSCRIPTIONAL ACTIVATOR ADER"/>
    <property type="match status" value="1"/>
</dbReference>
<proteinExistence type="inferred from homology"/>
<organism evidence="4 5">
    <name type="scientific">Alkalibaculum sporogenes</name>
    <dbReference type="NCBI Taxonomy" id="2655001"/>
    <lineage>
        <taxon>Bacteria</taxon>
        <taxon>Bacillati</taxon>
        <taxon>Bacillota</taxon>
        <taxon>Clostridia</taxon>
        <taxon>Eubacteriales</taxon>
        <taxon>Eubacteriaceae</taxon>
        <taxon>Alkalibaculum</taxon>
    </lineage>
</organism>
<feature type="domain" description="CdaR GGDEF-like" evidence="3">
    <location>
        <begin position="288"/>
        <end position="399"/>
    </location>
</feature>
<evidence type="ECO:0000259" key="2">
    <source>
        <dbReference type="Pfam" id="PF13556"/>
    </source>
</evidence>
<dbReference type="InterPro" id="IPR051448">
    <property type="entry name" value="CdaR-like_regulators"/>
</dbReference>
<dbReference type="Pfam" id="PF13556">
    <property type="entry name" value="HTH_30"/>
    <property type="match status" value="1"/>
</dbReference>
<dbReference type="EMBL" id="WHNX01000002">
    <property type="protein sequence ID" value="MPW24468.1"/>
    <property type="molecule type" value="Genomic_DNA"/>
</dbReference>
<dbReference type="InterPro" id="IPR042070">
    <property type="entry name" value="PucR_C-HTH_sf"/>
</dbReference>
<dbReference type="Gene3D" id="1.10.10.2840">
    <property type="entry name" value="PucR C-terminal helix-turn-helix domain"/>
    <property type="match status" value="1"/>
</dbReference>
<gene>
    <name evidence="4" type="ORF">GC105_01500</name>
</gene>
<protein>
    <submittedName>
        <fullName evidence="4">Uncharacterized protein</fullName>
    </submittedName>
</protein>
<comment type="caution">
    <text evidence="4">The sequence shown here is derived from an EMBL/GenBank/DDBJ whole genome shotgun (WGS) entry which is preliminary data.</text>
</comment>
<dbReference type="AlphaFoldDB" id="A0A6A7K4Z7"/>
<dbReference type="RefSeq" id="WP_152800971.1">
    <property type="nucleotide sequence ID" value="NZ_WHNX01000002.1"/>
</dbReference>
<feature type="domain" description="PucR C-terminal helix-turn-helix" evidence="2">
    <location>
        <begin position="455"/>
        <end position="508"/>
    </location>
</feature>
<dbReference type="Proteomes" id="UP000440004">
    <property type="component" value="Unassembled WGS sequence"/>
</dbReference>
<reference evidence="4 5" key="1">
    <citation type="submission" date="2019-10" db="EMBL/GenBank/DDBJ databases">
        <title>Alkalibaculum tamaniensis sp.nov., a new alkaliphilic acetogen, isolated on methoxylated aromatics from a mud volcano.</title>
        <authorList>
            <person name="Khomyakova M.A."/>
            <person name="Merkel A.Y."/>
            <person name="Bonch-Osmolovskaya E.A."/>
            <person name="Slobodkin A.I."/>
        </authorList>
    </citation>
    <scope>NUCLEOTIDE SEQUENCE [LARGE SCALE GENOMIC DNA]</scope>
    <source>
        <strain evidence="4 5">M08DMB</strain>
    </source>
</reference>
<comment type="similarity">
    <text evidence="1">Belongs to the CdaR family.</text>
</comment>
<dbReference type="PANTHER" id="PTHR33744">
    <property type="entry name" value="CARBOHYDRATE DIACID REGULATOR"/>
    <property type="match status" value="1"/>
</dbReference>
<evidence type="ECO:0000313" key="5">
    <source>
        <dbReference type="Proteomes" id="UP000440004"/>
    </source>
</evidence>
<sequence>MSTINLLKIVAILDKYKPKLYITEPCEILKWNYITMNQTEFSSNCLYIGKLSSVCDIVSSLNTNLILYEDCNIPELDLEESLSNIILLISDCDAEHISNQIQSLFIDKQRLGSCAIKILKACQQGYNTQQLLDLGYEMLKNPLLLVDISLCFIAHSGGNTIKDEPLWEWTLSKGYVTEEYVKSIMVYDFDNYTDNNADSIEIPLSFWNNELMHHRQLVGRVIHGNKPMSYLKLLEYNQPITECDEEILVMICNVLALTMKDPNITNPSSNSLVDSFLTALLNEKLYDHDAIEERTRLFGLKLYENLFVITIKTENRPINDQLYFLKRIYQNYFNRQTVVIYHGQIVVIFDTMSKELFTDQTLPVFQDLLNKNNCIAGISKIFYHLYDLPEYYKQSMSCLYLGDLFKIDQPILNYDNYIIPHMIVHLHGETNIHNLIHPVVQTLKEMDEKKGTDFLNTLLTYINHNQNITLTSKTLHLHYNTVKYRIKRIEEISNIDFSNSETIFHICLSSKVLKILEFF</sequence>
<keyword evidence="5" id="KW-1185">Reference proteome</keyword>
<dbReference type="InterPro" id="IPR041522">
    <property type="entry name" value="CdaR_GGDEF"/>
</dbReference>
<dbReference type="InterPro" id="IPR025736">
    <property type="entry name" value="PucR_C-HTH_dom"/>
</dbReference>
<evidence type="ECO:0000256" key="1">
    <source>
        <dbReference type="ARBA" id="ARBA00006754"/>
    </source>
</evidence>
<name>A0A6A7K4Z7_9FIRM</name>
<evidence type="ECO:0000259" key="3">
    <source>
        <dbReference type="Pfam" id="PF17853"/>
    </source>
</evidence>
<dbReference type="Pfam" id="PF17853">
    <property type="entry name" value="GGDEF_2"/>
    <property type="match status" value="1"/>
</dbReference>
<accession>A0A6A7K4Z7</accession>
<evidence type="ECO:0000313" key="4">
    <source>
        <dbReference type="EMBL" id="MPW24468.1"/>
    </source>
</evidence>